<evidence type="ECO:0000313" key="8">
    <source>
        <dbReference type="Proteomes" id="UP001054846"/>
    </source>
</evidence>
<dbReference type="InterPro" id="IPR020094">
    <property type="entry name" value="TruA/RsuA/RluB/E/F_N"/>
</dbReference>
<dbReference type="RefSeq" id="WP_230842089.1">
    <property type="nucleotide sequence ID" value="NZ_CP063845.1"/>
</dbReference>
<keyword evidence="3 4" id="KW-0413">Isomerase</keyword>
<dbReference type="InterPro" id="IPR001406">
    <property type="entry name" value="PsdUridine_synth_TruA"/>
</dbReference>
<dbReference type="NCBIfam" id="TIGR00071">
    <property type="entry name" value="hisT_truA"/>
    <property type="match status" value="1"/>
</dbReference>
<dbReference type="GO" id="GO:0160147">
    <property type="term" value="F:tRNA pseudouridine(38-40) synthase activity"/>
    <property type="evidence" value="ECO:0007669"/>
    <property type="project" value="UniProtKB-EC"/>
</dbReference>
<dbReference type="InterPro" id="IPR020095">
    <property type="entry name" value="PsdUridine_synth_TruA_C"/>
</dbReference>
<dbReference type="Gene3D" id="3.30.70.580">
    <property type="entry name" value="Pseudouridine synthase I, catalytic domain, N-terminal subdomain"/>
    <property type="match status" value="1"/>
</dbReference>
<evidence type="ECO:0000256" key="3">
    <source>
        <dbReference type="ARBA" id="ARBA00023235"/>
    </source>
</evidence>
<accession>A0ABY3PMZ2</accession>
<keyword evidence="2 4" id="KW-0819">tRNA processing</keyword>
<feature type="domain" description="Pseudouridine synthase I TruA alpha/beta" evidence="6">
    <location>
        <begin position="158"/>
        <end position="259"/>
    </location>
</feature>
<dbReference type="Gene3D" id="3.30.70.660">
    <property type="entry name" value="Pseudouridine synthase I, catalytic domain, C-terminal subdomain"/>
    <property type="match status" value="1"/>
</dbReference>
<dbReference type="PANTHER" id="PTHR11142:SF0">
    <property type="entry name" value="TRNA PSEUDOURIDINE SYNTHASE-LIKE 1"/>
    <property type="match status" value="1"/>
</dbReference>
<dbReference type="InterPro" id="IPR020097">
    <property type="entry name" value="PsdUridine_synth_TruA_a/b_dom"/>
</dbReference>
<dbReference type="HAMAP" id="MF_00171">
    <property type="entry name" value="TruA"/>
    <property type="match status" value="1"/>
</dbReference>
<protein>
    <recommendedName>
        <fullName evidence="4">tRNA pseudouridine synthase A</fullName>
        <ecNumber evidence="4">5.4.99.12</ecNumber>
    </recommendedName>
    <alternativeName>
        <fullName evidence="4">tRNA pseudouridine(38-40) synthase</fullName>
    </alternativeName>
    <alternativeName>
        <fullName evidence="4">tRNA pseudouridylate synthase I</fullName>
    </alternativeName>
    <alternativeName>
        <fullName evidence="4">tRNA-uridine isomerase I</fullName>
    </alternativeName>
</protein>
<comment type="similarity">
    <text evidence="1 4 5">Belongs to the tRNA pseudouridine synthase TruA family.</text>
</comment>
<feature type="domain" description="Pseudouridine synthase I TruA alpha/beta" evidence="6">
    <location>
        <begin position="21"/>
        <end position="116"/>
    </location>
</feature>
<keyword evidence="8" id="KW-1185">Reference proteome</keyword>
<feature type="binding site" evidence="4">
    <location>
        <position position="123"/>
    </location>
    <ligand>
        <name>substrate</name>
    </ligand>
</feature>
<evidence type="ECO:0000256" key="2">
    <source>
        <dbReference type="ARBA" id="ARBA00022694"/>
    </source>
</evidence>
<evidence type="ECO:0000259" key="6">
    <source>
        <dbReference type="Pfam" id="PF01416"/>
    </source>
</evidence>
<comment type="function">
    <text evidence="4">Formation of pseudouridine at positions 38, 39 and 40 in the anticodon stem and loop of transfer RNAs.</text>
</comment>
<dbReference type="Pfam" id="PF01416">
    <property type="entry name" value="PseudoU_synth_1"/>
    <property type="match status" value="2"/>
</dbReference>
<dbReference type="Proteomes" id="UP001054846">
    <property type="component" value="Chromosome"/>
</dbReference>
<dbReference type="EC" id="5.4.99.12" evidence="4"/>
<evidence type="ECO:0000256" key="4">
    <source>
        <dbReference type="HAMAP-Rule" id="MF_00171"/>
    </source>
</evidence>
<dbReference type="PANTHER" id="PTHR11142">
    <property type="entry name" value="PSEUDOURIDYLATE SYNTHASE"/>
    <property type="match status" value="1"/>
</dbReference>
<dbReference type="SUPFAM" id="SSF55120">
    <property type="entry name" value="Pseudouridine synthase"/>
    <property type="match status" value="1"/>
</dbReference>
<dbReference type="CDD" id="cd02570">
    <property type="entry name" value="PseudoU_synth_EcTruA"/>
    <property type="match status" value="1"/>
</dbReference>
<comment type="catalytic activity">
    <reaction evidence="4 5">
        <text>uridine(38/39/40) in tRNA = pseudouridine(38/39/40) in tRNA</text>
        <dbReference type="Rhea" id="RHEA:22376"/>
        <dbReference type="Rhea" id="RHEA-COMP:10085"/>
        <dbReference type="Rhea" id="RHEA-COMP:10087"/>
        <dbReference type="ChEBI" id="CHEBI:65314"/>
        <dbReference type="ChEBI" id="CHEBI:65315"/>
        <dbReference type="EC" id="5.4.99.12"/>
    </reaction>
</comment>
<sequence>MPVDAVGGAVEGAPARLALRVQYLGGHFFGWQWQPGQRTVQQCLEEVTERIARHPVRYHAAGRTDTGVHASGQVVHFDTHKKLAPETWVRGLNSLLPDDIAVGAAAYVSDHWHARFTALWREYRYCIHNSTVPDLFVRAHSWYYPYCPLDSEAVAAALATLPGHHDFRAFRRAGSSRPHSLVHVYTAECTREGEQIAIRVRANSFLYGMMRLLVGALAEVGSGRWSVERFAGLWQAGNREQIKYAAPPQGLCLVGVGYPDDPFKVNRIGFARCHTGQEKPGSRLGSSDLESQEE</sequence>
<comment type="subunit">
    <text evidence="4">Homodimer.</text>
</comment>
<dbReference type="PIRSF" id="PIRSF001430">
    <property type="entry name" value="tRNA_psdUrid_synth"/>
    <property type="match status" value="1"/>
</dbReference>
<proteinExistence type="inferred from homology"/>
<feature type="active site" description="Nucleophile" evidence="4">
    <location>
        <position position="65"/>
    </location>
</feature>
<reference evidence="7 8" key="1">
    <citation type="journal article" date="2021" name="Genome Biol. Evol.">
        <title>Complete Genome Sequencing of a Novel Gloeobacter Species from a Waterfall Cave in Mexico.</title>
        <authorList>
            <person name="Saw J.H."/>
            <person name="Cardona T."/>
            <person name="Montejano G."/>
        </authorList>
    </citation>
    <scope>NUCLEOTIDE SEQUENCE [LARGE SCALE GENOMIC DNA]</scope>
    <source>
        <strain evidence="7">MG652769</strain>
    </source>
</reference>
<dbReference type="InterPro" id="IPR020103">
    <property type="entry name" value="PsdUridine_synth_cat_dom_sf"/>
</dbReference>
<evidence type="ECO:0000256" key="1">
    <source>
        <dbReference type="ARBA" id="ARBA00009375"/>
    </source>
</evidence>
<name>A0ABY3PMZ2_9CYAN</name>
<evidence type="ECO:0000313" key="7">
    <source>
        <dbReference type="EMBL" id="UFP94995.1"/>
    </source>
</evidence>
<comment type="caution">
    <text evidence="4">Lacks conserved residue(s) required for the propagation of feature annotation.</text>
</comment>
<gene>
    <name evidence="4 7" type="primary">truA</name>
    <name evidence="7" type="ORF">ISF26_01740</name>
</gene>
<evidence type="ECO:0000256" key="5">
    <source>
        <dbReference type="RuleBase" id="RU003792"/>
    </source>
</evidence>
<organism evidence="7 8">
    <name type="scientific">Gloeobacter morelensis MG652769</name>
    <dbReference type="NCBI Taxonomy" id="2781736"/>
    <lineage>
        <taxon>Bacteria</taxon>
        <taxon>Bacillati</taxon>
        <taxon>Cyanobacteriota</taxon>
        <taxon>Cyanophyceae</taxon>
        <taxon>Gloeobacterales</taxon>
        <taxon>Gloeobacteraceae</taxon>
        <taxon>Gloeobacter</taxon>
        <taxon>Gloeobacter morelensis</taxon>
    </lineage>
</organism>
<dbReference type="EMBL" id="CP063845">
    <property type="protein sequence ID" value="UFP94995.1"/>
    <property type="molecule type" value="Genomic_DNA"/>
</dbReference>